<dbReference type="PROSITE" id="PS50853">
    <property type="entry name" value="FN3"/>
    <property type="match status" value="1"/>
</dbReference>
<dbReference type="Ensembl" id="ENSBJAT00000003248.1">
    <property type="protein sequence ID" value="ENSBJAP00000003166.1"/>
    <property type="gene ID" value="ENSBJAG00000002321.1"/>
</dbReference>
<accession>A0A8B9Z5W4</accession>
<organism evidence="2 3">
    <name type="scientific">Buteo japonicus</name>
    <dbReference type="NCBI Taxonomy" id="224669"/>
    <lineage>
        <taxon>Eukaryota</taxon>
        <taxon>Metazoa</taxon>
        <taxon>Chordata</taxon>
        <taxon>Craniata</taxon>
        <taxon>Vertebrata</taxon>
        <taxon>Euteleostomi</taxon>
        <taxon>Archelosauria</taxon>
        <taxon>Archosauria</taxon>
        <taxon>Dinosauria</taxon>
        <taxon>Saurischia</taxon>
        <taxon>Theropoda</taxon>
        <taxon>Coelurosauria</taxon>
        <taxon>Aves</taxon>
        <taxon>Neognathae</taxon>
        <taxon>Neoaves</taxon>
        <taxon>Telluraves</taxon>
        <taxon>Accipitrimorphae</taxon>
        <taxon>Accipitriformes</taxon>
        <taxon>Accipitridae</taxon>
        <taxon>Accipitrinae</taxon>
        <taxon>Buteo</taxon>
    </lineage>
</organism>
<dbReference type="InterPro" id="IPR013783">
    <property type="entry name" value="Ig-like_fold"/>
</dbReference>
<evidence type="ECO:0000313" key="3">
    <source>
        <dbReference type="Proteomes" id="UP000694555"/>
    </source>
</evidence>
<evidence type="ECO:0000259" key="1">
    <source>
        <dbReference type="PROSITE" id="PS50853"/>
    </source>
</evidence>
<proteinExistence type="predicted"/>
<sequence length="109" mass="12063">MKTSVLLSWEIPENYNSALPFKILYDDGKMVVEVDGRATQKLITNLKPETSYSFVLTNRGNSAGGLQHRVTAKTAPDVLRTKPVFIGKTNLDGMITVELPEVPSNENIK</sequence>
<dbReference type="SUPFAM" id="SSF49265">
    <property type="entry name" value="Fibronectin type III"/>
    <property type="match status" value="1"/>
</dbReference>
<name>A0A8B9Z5W4_9AVES</name>
<dbReference type="Gene3D" id="2.60.40.10">
    <property type="entry name" value="Immunoglobulins"/>
    <property type="match status" value="1"/>
</dbReference>
<feature type="domain" description="Fibronectin type-III" evidence="1">
    <location>
        <begin position="1"/>
        <end position="77"/>
    </location>
</feature>
<dbReference type="AlphaFoldDB" id="A0A8B9Z5W4"/>
<dbReference type="InterPro" id="IPR003961">
    <property type="entry name" value="FN3_dom"/>
</dbReference>
<dbReference type="FunFam" id="2.60.40.10:FF:000144">
    <property type="entry name" value="receptor-type tyrosine-protein phosphatase delta isoform X1"/>
    <property type="match status" value="1"/>
</dbReference>
<dbReference type="Proteomes" id="UP000694555">
    <property type="component" value="Unplaced"/>
</dbReference>
<dbReference type="CDD" id="cd00063">
    <property type="entry name" value="FN3"/>
    <property type="match status" value="1"/>
</dbReference>
<protein>
    <recommendedName>
        <fullName evidence="1">Fibronectin type-III domain-containing protein</fullName>
    </recommendedName>
</protein>
<dbReference type="InterPro" id="IPR036116">
    <property type="entry name" value="FN3_sf"/>
</dbReference>
<keyword evidence="3" id="KW-1185">Reference proteome</keyword>
<reference evidence="2" key="2">
    <citation type="submission" date="2025-09" db="UniProtKB">
        <authorList>
            <consortium name="Ensembl"/>
        </authorList>
    </citation>
    <scope>IDENTIFICATION</scope>
</reference>
<evidence type="ECO:0000313" key="2">
    <source>
        <dbReference type="Ensembl" id="ENSBJAP00000003166.1"/>
    </source>
</evidence>
<reference evidence="2" key="1">
    <citation type="submission" date="2025-08" db="UniProtKB">
        <authorList>
            <consortium name="Ensembl"/>
        </authorList>
    </citation>
    <scope>IDENTIFICATION</scope>
</reference>